<keyword evidence="12" id="KW-0406">Ion transport</keyword>
<evidence type="ECO:0000256" key="7">
    <source>
        <dbReference type="ARBA" id="ARBA00023054"/>
    </source>
</evidence>
<dbReference type="Pfam" id="PF00654">
    <property type="entry name" value="Voltage_CLC"/>
    <property type="match status" value="1"/>
</dbReference>
<dbReference type="GO" id="GO:0005694">
    <property type="term" value="C:chromosome"/>
    <property type="evidence" value="ECO:0007669"/>
    <property type="project" value="InterPro"/>
</dbReference>
<dbReference type="InterPro" id="IPR036277">
    <property type="entry name" value="SMC_hinge_sf"/>
</dbReference>
<comment type="similarity">
    <text evidence="2">Belongs to the SMC family. SMC3 subfamily.</text>
</comment>
<evidence type="ECO:0000256" key="4">
    <source>
        <dbReference type="ARBA" id="ARBA00022692"/>
    </source>
</evidence>
<keyword evidence="7 13" id="KW-0175">Coiled coil</keyword>
<evidence type="ECO:0000313" key="16">
    <source>
        <dbReference type="EMBL" id="KAJ1648202.1"/>
    </source>
</evidence>
<evidence type="ECO:0000256" key="13">
    <source>
        <dbReference type="SAM" id="Coils"/>
    </source>
</evidence>
<feature type="coiled-coil region" evidence="13">
    <location>
        <begin position="1772"/>
        <end position="1799"/>
    </location>
</feature>
<feature type="coiled-coil region" evidence="13">
    <location>
        <begin position="1493"/>
        <end position="1548"/>
    </location>
</feature>
<dbReference type="PANTHER" id="PTHR43977">
    <property type="entry name" value="STRUCTURAL MAINTENANCE OF CHROMOSOMES PROTEIN 3"/>
    <property type="match status" value="1"/>
</dbReference>
<comment type="caution">
    <text evidence="16">The sequence shown here is derived from an EMBL/GenBank/DDBJ whole genome shotgun (WGS) entry which is preliminary data.</text>
</comment>
<dbReference type="SUPFAM" id="SSF75553">
    <property type="entry name" value="Smc hinge domain"/>
    <property type="match status" value="1"/>
</dbReference>
<dbReference type="EMBL" id="JANBOH010000009">
    <property type="protein sequence ID" value="KAJ1648202.1"/>
    <property type="molecule type" value="Genomic_DNA"/>
</dbReference>
<dbReference type="InterPro" id="IPR046342">
    <property type="entry name" value="CBS_dom_sf"/>
</dbReference>
<name>A0A9W8CKU8_9FUNG</name>
<feature type="coiled-coil region" evidence="13">
    <location>
        <begin position="1052"/>
        <end position="1128"/>
    </location>
</feature>
<dbReference type="SMART" id="SM00116">
    <property type="entry name" value="CBS"/>
    <property type="match status" value="2"/>
</dbReference>
<dbReference type="InterPro" id="IPR010935">
    <property type="entry name" value="SMC_hinge"/>
</dbReference>
<dbReference type="GO" id="GO:0005524">
    <property type="term" value="F:ATP binding"/>
    <property type="evidence" value="ECO:0007669"/>
    <property type="project" value="InterPro"/>
</dbReference>
<feature type="compositionally biased region" description="Acidic residues" evidence="14">
    <location>
        <begin position="9"/>
        <end position="24"/>
    </location>
</feature>
<keyword evidence="10" id="KW-0131">Cell cycle</keyword>
<dbReference type="Gene3D" id="3.30.70.1620">
    <property type="match status" value="1"/>
</dbReference>
<feature type="transmembrane region" description="Helical" evidence="12">
    <location>
        <begin position="376"/>
        <end position="395"/>
    </location>
</feature>
<keyword evidence="17" id="KW-1185">Reference proteome</keyword>
<dbReference type="Gene3D" id="3.40.50.300">
    <property type="entry name" value="P-loop containing nucleotide triphosphate hydrolases"/>
    <property type="match status" value="2"/>
</dbReference>
<evidence type="ECO:0000256" key="11">
    <source>
        <dbReference type="PROSITE-ProRule" id="PRU00703"/>
    </source>
</evidence>
<feature type="transmembrane region" description="Helical" evidence="12">
    <location>
        <begin position="470"/>
        <end position="491"/>
    </location>
</feature>
<feature type="transmembrane region" description="Helical" evidence="12">
    <location>
        <begin position="338"/>
        <end position="355"/>
    </location>
</feature>
<comment type="subcellular location">
    <subcellularLocation>
        <location evidence="1 12">Membrane</location>
        <topology evidence="1 12">Multi-pass membrane protein</topology>
    </subcellularLocation>
</comment>
<dbReference type="InterPro" id="IPR027417">
    <property type="entry name" value="P-loop_NTPase"/>
</dbReference>
<feature type="transmembrane region" description="Helical" evidence="12">
    <location>
        <begin position="197"/>
        <end position="218"/>
    </location>
</feature>
<dbReference type="GO" id="GO:0005254">
    <property type="term" value="F:chloride channel activity"/>
    <property type="evidence" value="ECO:0007669"/>
    <property type="project" value="UniProtKB-UniRule"/>
</dbReference>
<evidence type="ECO:0000313" key="17">
    <source>
        <dbReference type="Proteomes" id="UP001145021"/>
    </source>
</evidence>
<dbReference type="Gene3D" id="3.10.580.20">
    <property type="match status" value="1"/>
</dbReference>
<dbReference type="FunFam" id="3.40.50.300:FF:000370">
    <property type="entry name" value="Structural maintenance of chromosomes 3"/>
    <property type="match status" value="1"/>
</dbReference>
<keyword evidence="8 12" id="KW-0472">Membrane</keyword>
<reference evidence="16" key="1">
    <citation type="submission" date="2022-07" db="EMBL/GenBank/DDBJ databases">
        <title>Phylogenomic reconstructions and comparative analyses of Kickxellomycotina fungi.</title>
        <authorList>
            <person name="Reynolds N.K."/>
            <person name="Stajich J.E."/>
            <person name="Barry K."/>
            <person name="Grigoriev I.V."/>
            <person name="Crous P."/>
            <person name="Smith M.E."/>
        </authorList>
    </citation>
    <scope>NUCLEOTIDE SEQUENCE</scope>
    <source>
        <strain evidence="16">NBRC 105413</strain>
    </source>
</reference>
<evidence type="ECO:0000259" key="15">
    <source>
        <dbReference type="PROSITE" id="PS51371"/>
    </source>
</evidence>
<keyword evidence="11" id="KW-0129">CBS domain</keyword>
<dbReference type="InterPro" id="IPR041741">
    <property type="entry name" value="SMC3_ABC_euk"/>
</dbReference>
<comment type="similarity">
    <text evidence="12">Belongs to the chloride channel (TC 2.A.49) family.</text>
</comment>
<proteinExistence type="inferred from homology"/>
<evidence type="ECO:0000256" key="14">
    <source>
        <dbReference type="SAM" id="MobiDB-lite"/>
    </source>
</evidence>
<dbReference type="CDD" id="cd04591">
    <property type="entry name" value="CBS_pair_voltage-gated_CLC_euk_bac"/>
    <property type="match status" value="1"/>
</dbReference>
<keyword evidence="3" id="KW-0132">Cell division</keyword>
<feature type="transmembrane region" description="Helical" evidence="12">
    <location>
        <begin position="273"/>
        <end position="290"/>
    </location>
</feature>
<dbReference type="CDD" id="cd03272">
    <property type="entry name" value="ABC_SMC3_euk"/>
    <property type="match status" value="1"/>
</dbReference>
<keyword evidence="9" id="KW-0539">Nucleus</keyword>
<feature type="transmembrane region" description="Helical" evidence="12">
    <location>
        <begin position="126"/>
        <end position="151"/>
    </location>
</feature>
<organism evidence="16 17">
    <name type="scientific">Coemansia asiatica</name>
    <dbReference type="NCBI Taxonomy" id="1052880"/>
    <lineage>
        <taxon>Eukaryota</taxon>
        <taxon>Fungi</taxon>
        <taxon>Fungi incertae sedis</taxon>
        <taxon>Zoopagomycota</taxon>
        <taxon>Kickxellomycotina</taxon>
        <taxon>Kickxellomycetes</taxon>
        <taxon>Kickxellales</taxon>
        <taxon>Kickxellaceae</taxon>
        <taxon>Coemansia</taxon>
    </lineage>
</organism>
<dbReference type="SMART" id="SM00968">
    <property type="entry name" value="SMC_hinge"/>
    <property type="match status" value="1"/>
</dbReference>
<dbReference type="Gene3D" id="3.10.580.10">
    <property type="entry name" value="CBS-domain"/>
    <property type="match status" value="1"/>
</dbReference>
<feature type="region of interest" description="Disordered" evidence="14">
    <location>
        <begin position="1"/>
        <end position="26"/>
    </location>
</feature>
<gene>
    <name evidence="16" type="primary">SMC3</name>
    <name evidence="16" type="ORF">LPJ64_000463</name>
</gene>
<evidence type="ECO:0000256" key="5">
    <source>
        <dbReference type="ARBA" id="ARBA00022776"/>
    </source>
</evidence>
<dbReference type="InterPro" id="IPR003395">
    <property type="entry name" value="RecF/RecN/SMC_N"/>
</dbReference>
<evidence type="ECO:0000256" key="1">
    <source>
        <dbReference type="ARBA" id="ARBA00004141"/>
    </source>
</evidence>
<evidence type="ECO:0000256" key="3">
    <source>
        <dbReference type="ARBA" id="ARBA00022618"/>
    </source>
</evidence>
<feature type="domain" description="CBS" evidence="15">
    <location>
        <begin position="720"/>
        <end position="777"/>
    </location>
</feature>
<keyword evidence="12" id="KW-0868">Chloride</keyword>
<dbReference type="GO" id="GO:0016020">
    <property type="term" value="C:membrane"/>
    <property type="evidence" value="ECO:0007669"/>
    <property type="project" value="UniProtKB-SubCell"/>
</dbReference>
<dbReference type="Proteomes" id="UP001145021">
    <property type="component" value="Unassembled WGS sequence"/>
</dbReference>
<dbReference type="Gene3D" id="1.10.3080.10">
    <property type="entry name" value="Clc chloride channel"/>
    <property type="match status" value="1"/>
</dbReference>
<feature type="transmembrane region" description="Helical" evidence="12">
    <location>
        <begin position="302"/>
        <end position="326"/>
    </location>
</feature>
<evidence type="ECO:0000256" key="9">
    <source>
        <dbReference type="ARBA" id="ARBA00023242"/>
    </source>
</evidence>
<sequence length="1979" mass="222661">MNIHSINESNDDNDNDNDNDNDSDDIPRFDDFGSIRSLHRLQHMRSSQEALINAHSQGGSGSDMDVITGWLYNGPLQRAKYEDFSTIDWIYDNTKARHYKSDMRARTRSRGNLGKLELILDSSKSWLVLLAVGMSMGLIATCISVSSQWLIDIKNGHCRTGFYLNRRFCCWNADDVCLDWVTWSEHLHVRWVWVEWLLQYIVFMFDAILFAGISTYLVTEYAPYAAGQGIAEIKTIMSGFMMRKYLGLRTLGIKCIGVVLSVASGLSLGKEGTMVHIACCCCNVFARMFRKIKGNEVKRRELLSAASAAGISVAFGSPIAGVLFSLEQVSYYFPAKTMWRSLFCAAVAAMTLKFFNPFRNGKLVSFQVTYDRTWDLFELWFFVAIGVICGIVGMLQNRLAFFFIQYRQRSMLKNFARGEVVVVALATAAVSYLSVYLRADTVTLVSNLFTECTAQDFEGICSREDRAGNVASLIITSIIRVLLTSIAIGLAVPAGMFIPSMGTGASIGRAFGMVVRTLYETHPQWRIFRACKPDVPCITPGVYALVGAASMLSSTTRMTVTVVVIMFELSDALIYVLPIMLAVTVSKSVADAFGKDGYFEGIINLNGYPFLSMDQEYTLHGASDEMMVRASEMAVISANGETLRGMADLLKSSSYSGFPIVKSKSTMVVAGYISRLDLLMVVERALLSSVYSDLSPCCFANAPDLSSDIAGHRVDFRPWVDQTPITIFHGTDINMVADIFRELGVRYVLVTHFGTLLGIITKKDIVRAVRMQSRNNFGRPTLADLLNCNYLGHRQMLGPATASGQQNTIGRNGSGKSNFFAAVRFVLSDAYTNLGREERQALLHEGNGPATMSAYVEVVFDNSDNRFPTGKEETVIRRTIGLKKDDYSLDRKSSTKAEIASLLESAGFSRSNPYYIVPQGRVTSLTHAKDSERLALLKEVAGTQVYESRRENSLKIIEETERTRAKIAEDLALIEERLGELDAEKEELDKYRALDRERRCLEYAIYSLEQEDVVEQLDEIDIKREQLVVAVNARQEVCGDFERQVADLEPEIRAAKQALEMLRIEREQLAAEAEDYARARAQTESAIQDLEQDRASGRDSITELRRTVDSLSREIRTREGELSRIESQYSKALAAETKLREQFEISDQQRRSLLQKQGRSSHFSNKEQRDKWLANEIASMRASMEQLRIQYEAAEKEHSDLQSRLASITKSIAESKAQVEQSIKQASEMQAREAELKEEKDSKVSQRKELWRKEARLETENSDLRDELKRAERALGGTVDRATSEGLQALSAIREQLGLSGIYGPLFELFEVEDTYRTCVETIAGASLFHVVVDTDETATKVLNELNRQKLGRLTFIPLNRLHPSPATYPEASDAIPMIERLHFNRRYQRAFQQIFGKTIICPSLDVGAGYARSLGLTAVTLEGDKVDRRGELMGGFVNRKGSRLEAAKALVQIRARVQAAETQTRETLGALSSLDQEITGLHSELQMLGARMSQLANQRSSTKLELKQLVKEEADARLFGESANKSLNALRAQQRSSELELQALQSELEAPFSRGIGADERVLLERLMTDVDSQAAELGKLSSMRVELESRRNVLQSELGLGLRMQLEEAQRRLDQATSENPDKNIGMRTRELAKLAKLQDDVSERLADVHREIEEKTREIADLEKQVAETKVRLENETRRTQKEMEQLEKCLAQRNLYLQKKNEYMRNIQDLGVLPEEAFRSFSRAQVPKLAKRLHKVNEKLKRFGHVNKKAFEQYSIFARQRESIRQRKQELDQSATSIEELIEVLDQRKDEAIERTFKQVSKYFSEVFGKLVPAGRGALVMQRRTDRQAGVSNGGNDAMDDDNETRQSVENYIGVSIRVSFNSKTDEGLRMQQLSGGQKSLVALALIFAIQRCDPAPFYLFDEIDANLDAVYRTAVADMIHELSRDSQFVTTTFRPEMLVHADKFYGVTFENKVSRVTTITQGAAVSFIEEAQPS</sequence>
<dbReference type="GO" id="GO:0016887">
    <property type="term" value="F:ATP hydrolysis activity"/>
    <property type="evidence" value="ECO:0007669"/>
    <property type="project" value="InterPro"/>
</dbReference>
<dbReference type="GO" id="GO:0051301">
    <property type="term" value="P:cell division"/>
    <property type="evidence" value="ECO:0007669"/>
    <property type="project" value="UniProtKB-KW"/>
</dbReference>
<evidence type="ECO:0000256" key="10">
    <source>
        <dbReference type="ARBA" id="ARBA00023306"/>
    </source>
</evidence>
<accession>A0A9W8CKU8</accession>
<evidence type="ECO:0000256" key="12">
    <source>
        <dbReference type="RuleBase" id="RU361221"/>
    </source>
</evidence>
<feature type="coiled-coil region" evidence="13">
    <location>
        <begin position="1601"/>
        <end position="1693"/>
    </location>
</feature>
<dbReference type="GO" id="GO:0007059">
    <property type="term" value="P:chromosome segregation"/>
    <property type="evidence" value="ECO:0007669"/>
    <property type="project" value="UniProtKB-ARBA"/>
</dbReference>
<dbReference type="InterPro" id="IPR001807">
    <property type="entry name" value="ClC"/>
</dbReference>
<feature type="transmembrane region" description="Helical" evidence="12">
    <location>
        <begin position="560"/>
        <end position="583"/>
    </location>
</feature>
<dbReference type="InterPro" id="IPR014743">
    <property type="entry name" value="Cl-channel_core"/>
</dbReference>
<dbReference type="GO" id="GO:0051276">
    <property type="term" value="P:chromosome organization"/>
    <property type="evidence" value="ECO:0007669"/>
    <property type="project" value="InterPro"/>
</dbReference>
<keyword evidence="12" id="KW-0813">Transport</keyword>
<feature type="coiled-coil region" evidence="13">
    <location>
        <begin position="957"/>
        <end position="994"/>
    </location>
</feature>
<feature type="transmembrane region" description="Helical" evidence="12">
    <location>
        <begin position="497"/>
        <end position="519"/>
    </location>
</feature>
<dbReference type="Pfam" id="PF02463">
    <property type="entry name" value="SMC_N"/>
    <property type="match status" value="1"/>
</dbReference>
<feature type="transmembrane region" description="Helical" evidence="12">
    <location>
        <begin position="246"/>
        <end position="267"/>
    </location>
</feature>
<dbReference type="PROSITE" id="PS51371">
    <property type="entry name" value="CBS"/>
    <property type="match status" value="1"/>
</dbReference>
<evidence type="ECO:0000256" key="8">
    <source>
        <dbReference type="ARBA" id="ARBA00023136"/>
    </source>
</evidence>
<dbReference type="PRINTS" id="PR00762">
    <property type="entry name" value="CLCHANNEL"/>
</dbReference>
<feature type="transmembrane region" description="Helical" evidence="12">
    <location>
        <begin position="415"/>
        <end position="437"/>
    </location>
</feature>
<keyword evidence="6 12" id="KW-1133">Transmembrane helix</keyword>
<dbReference type="CDD" id="cd03684">
    <property type="entry name" value="ClC_3_like"/>
    <property type="match status" value="1"/>
</dbReference>
<dbReference type="Pfam" id="PF00571">
    <property type="entry name" value="CBS"/>
    <property type="match status" value="1"/>
</dbReference>
<keyword evidence="4 12" id="KW-0812">Transmembrane</keyword>
<evidence type="ECO:0000256" key="6">
    <source>
        <dbReference type="ARBA" id="ARBA00022989"/>
    </source>
</evidence>
<feature type="coiled-coil region" evidence="13">
    <location>
        <begin position="1177"/>
        <end position="1274"/>
    </location>
</feature>
<evidence type="ECO:0000256" key="2">
    <source>
        <dbReference type="ARBA" id="ARBA00005917"/>
    </source>
</evidence>
<dbReference type="InterPro" id="IPR000644">
    <property type="entry name" value="CBS_dom"/>
</dbReference>
<dbReference type="SUPFAM" id="SSF52540">
    <property type="entry name" value="P-loop containing nucleoside triphosphate hydrolases"/>
    <property type="match status" value="1"/>
</dbReference>
<dbReference type="SUPFAM" id="SSF54631">
    <property type="entry name" value="CBS-domain pair"/>
    <property type="match status" value="1"/>
</dbReference>
<dbReference type="Pfam" id="PF06470">
    <property type="entry name" value="SMC_hinge"/>
    <property type="match status" value="1"/>
</dbReference>
<dbReference type="Gene3D" id="1.20.1060.20">
    <property type="match status" value="1"/>
</dbReference>
<dbReference type="SUPFAM" id="SSF81340">
    <property type="entry name" value="Clc chloride channel"/>
    <property type="match status" value="1"/>
</dbReference>
<protein>
    <recommendedName>
        <fullName evidence="12">Chloride channel protein</fullName>
    </recommendedName>
</protein>
<keyword evidence="5" id="KW-0498">Mitosis</keyword>